<dbReference type="KEGG" id="deo:CAY53_09240"/>
<evidence type="ECO:0000313" key="3">
    <source>
        <dbReference type="Proteomes" id="UP000239867"/>
    </source>
</evidence>
<evidence type="ECO:0000256" key="1">
    <source>
        <dbReference type="SAM" id="MobiDB-lite"/>
    </source>
</evidence>
<keyword evidence="3" id="KW-1185">Reference proteome</keyword>
<dbReference type="Proteomes" id="UP000239867">
    <property type="component" value="Chromosome"/>
</dbReference>
<gene>
    <name evidence="2" type="ORF">CAY53_09240</name>
</gene>
<dbReference type="AlphaFoldDB" id="A0A2L1GPN0"/>
<protein>
    <submittedName>
        <fullName evidence="2">Uncharacterized protein</fullName>
    </submittedName>
</protein>
<dbReference type="EMBL" id="CP021255">
    <property type="protein sequence ID" value="AVD71629.1"/>
    <property type="molecule type" value="Genomic_DNA"/>
</dbReference>
<name>A0A2L1GPN0_9BACT</name>
<organism evidence="2 3">
    <name type="scientific">Desulfobulbus oralis</name>
    <dbReference type="NCBI Taxonomy" id="1986146"/>
    <lineage>
        <taxon>Bacteria</taxon>
        <taxon>Pseudomonadati</taxon>
        <taxon>Thermodesulfobacteriota</taxon>
        <taxon>Desulfobulbia</taxon>
        <taxon>Desulfobulbales</taxon>
        <taxon>Desulfobulbaceae</taxon>
        <taxon>Desulfobulbus</taxon>
    </lineage>
</organism>
<evidence type="ECO:0000313" key="2">
    <source>
        <dbReference type="EMBL" id="AVD71629.1"/>
    </source>
</evidence>
<reference evidence="2 3" key="1">
    <citation type="journal article" date="2018" name="MBio">
        <title>Insights into the evolution of host association through the isolation and characterization of a novel human periodontal pathobiont, Desulfobulbus oralis.</title>
        <authorList>
            <person name="Cross K.L."/>
            <person name="Chirania P."/>
            <person name="Xiong W."/>
            <person name="Beall C.J."/>
            <person name="Elkins J.G."/>
            <person name="Giannone R.J."/>
            <person name="Griffen A.L."/>
            <person name="Guss A.M."/>
            <person name="Hettich R.L."/>
            <person name="Joshi S.S."/>
            <person name="Mokrzan E.M."/>
            <person name="Martin R.K."/>
            <person name="Zhulin I.B."/>
            <person name="Leys E.J."/>
            <person name="Podar M."/>
        </authorList>
    </citation>
    <scope>NUCLEOTIDE SEQUENCE [LARGE SCALE GENOMIC DNA]</scope>
    <source>
        <strain evidence="2 3">ORNL</strain>
    </source>
</reference>
<feature type="region of interest" description="Disordered" evidence="1">
    <location>
        <begin position="55"/>
        <end position="92"/>
    </location>
</feature>
<sequence length="115" mass="12355">MVISYKAFPGNLIETKVVEELFARFERFLNKAGFRAAKGQIIDGGIVNVPCNASAARGMSSSKPVQKRQVGARRKDDRRMSMPAGAGRTARSADTPVFAAGWGIFSASRPRVPAA</sequence>
<accession>A0A2L1GPN0</accession>
<proteinExistence type="predicted"/>